<dbReference type="InterPro" id="IPR044851">
    <property type="entry name" value="Wax_synthase"/>
</dbReference>
<dbReference type="InterPro" id="IPR032805">
    <property type="entry name" value="Wax_synthase_dom"/>
</dbReference>
<reference evidence="12" key="1">
    <citation type="journal article" date="2017" name="Nat. Commun.">
        <title>The asparagus genome sheds light on the origin and evolution of a young Y chromosome.</title>
        <authorList>
            <person name="Harkess A."/>
            <person name="Zhou J."/>
            <person name="Xu C."/>
            <person name="Bowers J.E."/>
            <person name="Van der Hulst R."/>
            <person name="Ayyampalayam S."/>
            <person name="Mercati F."/>
            <person name="Riccardi P."/>
            <person name="McKain M.R."/>
            <person name="Kakrana A."/>
            <person name="Tang H."/>
            <person name="Ray J."/>
            <person name="Groenendijk J."/>
            <person name="Arikit S."/>
            <person name="Mathioni S.M."/>
            <person name="Nakano M."/>
            <person name="Shan H."/>
            <person name="Telgmann-Rauber A."/>
            <person name="Kanno A."/>
            <person name="Yue Z."/>
            <person name="Chen H."/>
            <person name="Li W."/>
            <person name="Chen Y."/>
            <person name="Xu X."/>
            <person name="Zhang Y."/>
            <person name="Luo S."/>
            <person name="Chen H."/>
            <person name="Gao J."/>
            <person name="Mao Z."/>
            <person name="Pires J.C."/>
            <person name="Luo M."/>
            <person name="Kudrna D."/>
            <person name="Wing R.A."/>
            <person name="Meyers B.C."/>
            <person name="Yi K."/>
            <person name="Kong H."/>
            <person name="Lavrijsen P."/>
            <person name="Sunseri F."/>
            <person name="Falavigna A."/>
            <person name="Ye Y."/>
            <person name="Leebens-Mack J.H."/>
            <person name="Chen G."/>
        </authorList>
    </citation>
    <scope>NUCLEOTIDE SEQUENCE [LARGE SCALE GENOMIC DNA]</scope>
    <source>
        <strain evidence="12">cv. DH0086</strain>
    </source>
</reference>
<keyword evidence="12" id="KW-1185">Reference proteome</keyword>
<keyword evidence="4" id="KW-0808">Transferase</keyword>
<evidence type="ECO:0000256" key="4">
    <source>
        <dbReference type="ARBA" id="ARBA00022679"/>
    </source>
</evidence>
<dbReference type="PANTHER" id="PTHR31595:SF57">
    <property type="entry name" value="OS04G0481900 PROTEIN"/>
    <property type="match status" value="1"/>
</dbReference>
<dbReference type="Pfam" id="PF13813">
    <property type="entry name" value="MBOAT_2"/>
    <property type="match status" value="1"/>
</dbReference>
<evidence type="ECO:0000256" key="9">
    <source>
        <dbReference type="SAM" id="Phobius"/>
    </source>
</evidence>
<evidence type="ECO:0000256" key="3">
    <source>
        <dbReference type="ARBA" id="ARBA00007282"/>
    </source>
</evidence>
<sequence>MYCLHIYLALDVVLASAAFLAGSLLGLDLEPQFDAPFKSTSLQEFWGRRWNLMVTGILRPSVYRPIRSRYGAAAGFMAVFLVSGLMHEVMFWYVTLGGPTGEVTLFFLIHGVHGGGGAGEEGWWWRPPLRRRACDAGFVWRRVYGLFFPPVLRGERESETIDECAAMVGFLKREVGDFPGG</sequence>
<proteinExistence type="inferred from homology"/>
<dbReference type="EMBL" id="CM007384">
    <property type="protein sequence ID" value="ONK71710.1"/>
    <property type="molecule type" value="Genomic_DNA"/>
</dbReference>
<dbReference type="Proteomes" id="UP000243459">
    <property type="component" value="Chromosome 4"/>
</dbReference>
<comment type="subcellular location">
    <subcellularLocation>
        <location evidence="1">Membrane</location>
        <topology evidence="1">Multi-pass membrane protein</topology>
    </subcellularLocation>
</comment>
<evidence type="ECO:0000256" key="8">
    <source>
        <dbReference type="ARBA" id="ARBA00023315"/>
    </source>
</evidence>
<evidence type="ECO:0000313" key="12">
    <source>
        <dbReference type="Proteomes" id="UP000243459"/>
    </source>
</evidence>
<feature type="transmembrane region" description="Helical" evidence="9">
    <location>
        <begin position="6"/>
        <end position="27"/>
    </location>
</feature>
<keyword evidence="8" id="KW-0012">Acyltransferase</keyword>
<dbReference type="PANTHER" id="PTHR31595">
    <property type="entry name" value="LONG-CHAIN-ALCOHOL O-FATTY-ACYLTRANSFERASE 3-RELATED"/>
    <property type="match status" value="1"/>
</dbReference>
<dbReference type="GO" id="GO:0016020">
    <property type="term" value="C:membrane"/>
    <property type="evidence" value="ECO:0007669"/>
    <property type="project" value="UniProtKB-SubCell"/>
</dbReference>
<comment type="similarity">
    <text evidence="3">Belongs to the wax synthase family.</text>
</comment>
<feature type="domain" description="Wax synthase" evidence="10">
    <location>
        <begin position="30"/>
        <end position="108"/>
    </location>
</feature>
<evidence type="ECO:0000256" key="6">
    <source>
        <dbReference type="ARBA" id="ARBA00022989"/>
    </source>
</evidence>
<evidence type="ECO:0000256" key="7">
    <source>
        <dbReference type="ARBA" id="ARBA00023136"/>
    </source>
</evidence>
<evidence type="ECO:0000313" key="11">
    <source>
        <dbReference type="EMBL" id="ONK71710.1"/>
    </source>
</evidence>
<comment type="pathway">
    <text evidence="2">Secondary metabolite biosynthesis.</text>
</comment>
<evidence type="ECO:0000259" key="10">
    <source>
        <dbReference type="Pfam" id="PF13813"/>
    </source>
</evidence>
<dbReference type="AlphaFoldDB" id="A0A5P1F5F8"/>
<feature type="transmembrane region" description="Helical" evidence="9">
    <location>
        <begin position="70"/>
        <end position="94"/>
    </location>
</feature>
<evidence type="ECO:0000256" key="5">
    <source>
        <dbReference type="ARBA" id="ARBA00022692"/>
    </source>
</evidence>
<gene>
    <name evidence="11" type="ORF">A4U43_C04F11560</name>
</gene>
<keyword evidence="5 9" id="KW-0812">Transmembrane</keyword>
<dbReference type="GO" id="GO:0008374">
    <property type="term" value="F:O-acyltransferase activity"/>
    <property type="evidence" value="ECO:0007669"/>
    <property type="project" value="InterPro"/>
</dbReference>
<keyword evidence="7 9" id="KW-0472">Membrane</keyword>
<evidence type="ECO:0000256" key="1">
    <source>
        <dbReference type="ARBA" id="ARBA00004141"/>
    </source>
</evidence>
<dbReference type="Gramene" id="ONK71710">
    <property type="protein sequence ID" value="ONK71710"/>
    <property type="gene ID" value="A4U43_C04F11560"/>
</dbReference>
<accession>A0A5P1F5F8</accession>
<evidence type="ECO:0000256" key="2">
    <source>
        <dbReference type="ARBA" id="ARBA00005179"/>
    </source>
</evidence>
<dbReference type="OMA" id="SETIDEC"/>
<dbReference type="GO" id="GO:0006629">
    <property type="term" value="P:lipid metabolic process"/>
    <property type="evidence" value="ECO:0007669"/>
    <property type="project" value="InterPro"/>
</dbReference>
<protein>
    <recommendedName>
        <fullName evidence="10">Wax synthase domain-containing protein</fullName>
    </recommendedName>
</protein>
<organism evidence="11 12">
    <name type="scientific">Asparagus officinalis</name>
    <name type="common">Garden asparagus</name>
    <dbReference type="NCBI Taxonomy" id="4686"/>
    <lineage>
        <taxon>Eukaryota</taxon>
        <taxon>Viridiplantae</taxon>
        <taxon>Streptophyta</taxon>
        <taxon>Embryophyta</taxon>
        <taxon>Tracheophyta</taxon>
        <taxon>Spermatophyta</taxon>
        <taxon>Magnoliopsida</taxon>
        <taxon>Liliopsida</taxon>
        <taxon>Asparagales</taxon>
        <taxon>Asparagaceae</taxon>
        <taxon>Asparagoideae</taxon>
        <taxon>Asparagus</taxon>
    </lineage>
</organism>
<name>A0A5P1F5F8_ASPOF</name>
<keyword evidence="6 9" id="KW-1133">Transmembrane helix</keyword>